<reference evidence="2 3" key="1">
    <citation type="submission" date="2020-07" db="EMBL/GenBank/DDBJ databases">
        <title>Genome of Haloechinothrix sp.</title>
        <authorList>
            <person name="Tang S.-K."/>
            <person name="Yang L."/>
            <person name="Zhu W.-Y."/>
        </authorList>
    </citation>
    <scope>NUCLEOTIDE SEQUENCE [LARGE SCALE GENOMIC DNA]</scope>
    <source>
        <strain evidence="2 3">YIM 98757</strain>
    </source>
</reference>
<dbReference type="PRINTS" id="PR00364">
    <property type="entry name" value="DISEASERSIST"/>
</dbReference>
<dbReference type="InterPro" id="IPR016032">
    <property type="entry name" value="Sig_transdc_resp-reg_C-effctor"/>
</dbReference>
<dbReference type="Proteomes" id="UP000582974">
    <property type="component" value="Unassembled WGS sequence"/>
</dbReference>
<accession>A0A838AD53</accession>
<feature type="domain" description="HTH luxR-type" evidence="1">
    <location>
        <begin position="705"/>
        <end position="770"/>
    </location>
</feature>
<gene>
    <name evidence="2" type="ORF">H0B56_16785</name>
</gene>
<dbReference type="PRINTS" id="PR00038">
    <property type="entry name" value="HTHLUXR"/>
</dbReference>
<dbReference type="Pfam" id="PF13401">
    <property type="entry name" value="AAA_22"/>
    <property type="match status" value="1"/>
</dbReference>
<organism evidence="2 3">
    <name type="scientific">Haloechinothrix aidingensis</name>
    <dbReference type="NCBI Taxonomy" id="2752311"/>
    <lineage>
        <taxon>Bacteria</taxon>
        <taxon>Bacillati</taxon>
        <taxon>Actinomycetota</taxon>
        <taxon>Actinomycetes</taxon>
        <taxon>Pseudonocardiales</taxon>
        <taxon>Pseudonocardiaceae</taxon>
        <taxon>Haloechinothrix</taxon>
    </lineage>
</organism>
<dbReference type="Gene3D" id="3.40.50.300">
    <property type="entry name" value="P-loop containing nucleotide triphosphate hydrolases"/>
    <property type="match status" value="1"/>
</dbReference>
<dbReference type="GO" id="GO:0003677">
    <property type="term" value="F:DNA binding"/>
    <property type="evidence" value="ECO:0007669"/>
    <property type="project" value="InterPro"/>
</dbReference>
<evidence type="ECO:0000313" key="2">
    <source>
        <dbReference type="EMBL" id="MBA0127209.1"/>
    </source>
</evidence>
<dbReference type="GO" id="GO:0006355">
    <property type="term" value="P:regulation of DNA-templated transcription"/>
    <property type="evidence" value="ECO:0007669"/>
    <property type="project" value="InterPro"/>
</dbReference>
<sequence>MTEKPPQPPSRTLPVEVTRFVGRRRELNEAKRLFALTHLVTLTGVGGSGKTRMAARLARELERAFPDGICFVRLAELQDSSLLGHTVADALGLREVSRQWRIETLTEYLATRQLLLVLDNCEHVLDACATLADELLQTAPDVRILATSREPLGIAGESTLSVPPLTVPDPACSSAASLVQYDSVNLFLDRANSAVPGFQLTEANRTAVATLCHALDGLPLALELAAIRLRALSLDQIVERITDRYNLLTSGSRNAPDRQKTLWALITWSFELCSPKEQALWCRLTVFSGGIELDAAEEVCSDGHIPGSEIFDVLASLVDKSILIREDHGTRVRYQLLETIRQYGQQRLRGSGELAWWRRRHRDFYADLVARTFAEWIGPEQAQRLDRLRRDHTNIRAALEYCVSEPGEEDAALRLASDLYFYWLTRGFISEGRHWLDLVLARTTNHGELKAHAHCVDANLATLQDDPETAAEQLAEADTIAQRVGDSRCMAYVAQGRALAAMYADEPAEAIAVFEYALEICDQIGDRIGAAFTLFLHSLTAVLNGDPTKAEESHRRCQALTEPAGELWIRSYSLWAASLNAWQQGDIDLALQRAFDGLNIKWAIDDQLGIAECFEAIAWIEATRHRCERAATILGAADTIWRAMGMSLSTIPGLNRYRAESVARARRIGERPFTSAFRTGTRMGIDEAVRFALEKTGDEEPARGHDAASVQLTRRESEIANLVAEGLSNREIATRLVISRRTVEAHVEHVLAKLGFTSRAQIAAWVTERDARTEAV</sequence>
<dbReference type="Gene3D" id="1.25.40.10">
    <property type="entry name" value="Tetratricopeptide repeat domain"/>
    <property type="match status" value="1"/>
</dbReference>
<evidence type="ECO:0000259" key="1">
    <source>
        <dbReference type="PROSITE" id="PS50043"/>
    </source>
</evidence>
<dbReference type="GO" id="GO:0016887">
    <property type="term" value="F:ATP hydrolysis activity"/>
    <property type="evidence" value="ECO:0007669"/>
    <property type="project" value="InterPro"/>
</dbReference>
<dbReference type="InterPro" id="IPR011990">
    <property type="entry name" value="TPR-like_helical_dom_sf"/>
</dbReference>
<dbReference type="PROSITE" id="PS50043">
    <property type="entry name" value="HTH_LUXR_2"/>
    <property type="match status" value="1"/>
</dbReference>
<dbReference type="SMART" id="SM00421">
    <property type="entry name" value="HTH_LUXR"/>
    <property type="match status" value="1"/>
</dbReference>
<dbReference type="SUPFAM" id="SSF46894">
    <property type="entry name" value="C-terminal effector domain of the bipartite response regulators"/>
    <property type="match status" value="1"/>
</dbReference>
<proteinExistence type="predicted"/>
<dbReference type="PANTHER" id="PTHR47691:SF3">
    <property type="entry name" value="HTH-TYPE TRANSCRIPTIONAL REGULATOR RV0890C-RELATED"/>
    <property type="match status" value="1"/>
</dbReference>
<dbReference type="InterPro" id="IPR036388">
    <property type="entry name" value="WH-like_DNA-bd_sf"/>
</dbReference>
<keyword evidence="3" id="KW-1185">Reference proteome</keyword>
<dbReference type="InterPro" id="IPR000792">
    <property type="entry name" value="Tscrpt_reg_LuxR_C"/>
</dbReference>
<dbReference type="Gene3D" id="1.10.10.10">
    <property type="entry name" value="Winged helix-like DNA-binding domain superfamily/Winged helix DNA-binding domain"/>
    <property type="match status" value="1"/>
</dbReference>
<dbReference type="PROSITE" id="PS00622">
    <property type="entry name" value="HTH_LUXR_1"/>
    <property type="match status" value="1"/>
</dbReference>
<evidence type="ECO:0000313" key="3">
    <source>
        <dbReference type="Proteomes" id="UP000582974"/>
    </source>
</evidence>
<dbReference type="Pfam" id="PF25872">
    <property type="entry name" value="HTH_77"/>
    <property type="match status" value="1"/>
</dbReference>
<dbReference type="SUPFAM" id="SSF48452">
    <property type="entry name" value="TPR-like"/>
    <property type="match status" value="1"/>
</dbReference>
<name>A0A838AD53_9PSEU</name>
<dbReference type="InterPro" id="IPR027417">
    <property type="entry name" value="P-loop_NTPase"/>
</dbReference>
<protein>
    <submittedName>
        <fullName evidence="2">LuxR family transcriptional regulator</fullName>
    </submittedName>
</protein>
<dbReference type="EMBL" id="JACCKD010000006">
    <property type="protein sequence ID" value="MBA0127209.1"/>
    <property type="molecule type" value="Genomic_DNA"/>
</dbReference>
<comment type="caution">
    <text evidence="2">The sequence shown here is derived from an EMBL/GenBank/DDBJ whole genome shotgun (WGS) entry which is preliminary data.</text>
</comment>
<dbReference type="PANTHER" id="PTHR47691">
    <property type="entry name" value="REGULATOR-RELATED"/>
    <property type="match status" value="1"/>
</dbReference>
<dbReference type="RefSeq" id="WP_180894036.1">
    <property type="nucleotide sequence ID" value="NZ_JACCKD010000006.1"/>
</dbReference>
<dbReference type="InterPro" id="IPR049945">
    <property type="entry name" value="AAA_22"/>
</dbReference>
<dbReference type="SUPFAM" id="SSF52540">
    <property type="entry name" value="P-loop containing nucleoside triphosphate hydrolases"/>
    <property type="match status" value="1"/>
</dbReference>
<dbReference type="CDD" id="cd06170">
    <property type="entry name" value="LuxR_C_like"/>
    <property type="match status" value="1"/>
</dbReference>
<dbReference type="InterPro" id="IPR058852">
    <property type="entry name" value="HTH_77"/>
</dbReference>
<dbReference type="AlphaFoldDB" id="A0A838AD53"/>
<dbReference type="Pfam" id="PF00196">
    <property type="entry name" value="GerE"/>
    <property type="match status" value="1"/>
</dbReference>